<reference evidence="16 17" key="1">
    <citation type="journal article" date="2015" name="Genome Announc.">
        <title>Genome Sequence of 'Candidatus Thioglobus singularis' Strain PS1, a Mixotroph from the SUP05 Clade of Marine Gammaproteobacteria.</title>
        <authorList>
            <person name="Marshall K.T."/>
            <person name="Morris R.M."/>
        </authorList>
    </citation>
    <scope>NUCLEOTIDE SEQUENCE [LARGE SCALE GENOMIC DNA]</scope>
    <source>
        <strain evidence="16 17">PS1</strain>
    </source>
</reference>
<dbReference type="Pfam" id="PF10576">
    <property type="entry name" value="EndIII_4Fe-2S"/>
    <property type="match status" value="1"/>
</dbReference>
<proteinExistence type="inferred from homology"/>
<dbReference type="InterPro" id="IPR003265">
    <property type="entry name" value="HhH-GPD_domain"/>
</dbReference>
<dbReference type="Pfam" id="PF00730">
    <property type="entry name" value="HhH-GPD"/>
    <property type="match status" value="1"/>
</dbReference>
<comment type="function">
    <text evidence="2">Adenine glycosylase active on G-A mispairs. MutY also corrects error-prone DNA synthesis past GO lesions which are due to the oxidatively damaged form of guanine: 7,8-dihydro-8-oxoguanine (8-oxo-dGTP).</text>
</comment>
<dbReference type="Pfam" id="PF00633">
    <property type="entry name" value="HHH"/>
    <property type="match status" value="1"/>
</dbReference>
<evidence type="ECO:0000256" key="2">
    <source>
        <dbReference type="ARBA" id="ARBA00002933"/>
    </source>
</evidence>
<evidence type="ECO:0000256" key="7">
    <source>
        <dbReference type="ARBA" id="ARBA00022723"/>
    </source>
</evidence>
<evidence type="ECO:0000256" key="4">
    <source>
        <dbReference type="ARBA" id="ARBA00012045"/>
    </source>
</evidence>
<dbReference type="InterPro" id="IPR003651">
    <property type="entry name" value="Endonuclease3_FeS-loop_motif"/>
</dbReference>
<keyword evidence="7" id="KW-0479">Metal-binding</keyword>
<dbReference type="GO" id="GO:0046872">
    <property type="term" value="F:metal ion binding"/>
    <property type="evidence" value="ECO:0007669"/>
    <property type="project" value="UniProtKB-UniRule"/>
</dbReference>
<dbReference type="NCBIfam" id="TIGR01084">
    <property type="entry name" value="mutY"/>
    <property type="match status" value="1"/>
</dbReference>
<dbReference type="Gene3D" id="1.10.1670.10">
    <property type="entry name" value="Helix-hairpin-Helix base-excision DNA repair enzymes (C-terminal)"/>
    <property type="match status" value="1"/>
</dbReference>
<dbReference type="PANTHER" id="PTHR42944:SF1">
    <property type="entry name" value="ADENINE DNA GLYCOSYLASE"/>
    <property type="match status" value="1"/>
</dbReference>
<dbReference type="EC" id="3.2.2.31" evidence="4 14"/>
<dbReference type="SMART" id="SM00478">
    <property type="entry name" value="ENDO3c"/>
    <property type="match status" value="1"/>
</dbReference>
<evidence type="ECO:0000256" key="8">
    <source>
        <dbReference type="ARBA" id="ARBA00022763"/>
    </source>
</evidence>
<dbReference type="SUPFAM" id="SSF48150">
    <property type="entry name" value="DNA-glycosylase"/>
    <property type="match status" value="1"/>
</dbReference>
<dbReference type="InterPro" id="IPR004036">
    <property type="entry name" value="Endonuclease-III-like_CS2"/>
</dbReference>
<evidence type="ECO:0000313" key="16">
    <source>
        <dbReference type="EMBL" id="ALE02572.1"/>
    </source>
</evidence>
<dbReference type="CDD" id="cd00056">
    <property type="entry name" value="ENDO3c"/>
    <property type="match status" value="1"/>
</dbReference>
<evidence type="ECO:0000313" key="17">
    <source>
        <dbReference type="Proteomes" id="UP000068905"/>
    </source>
</evidence>
<dbReference type="OrthoDB" id="9802365at2"/>
<dbReference type="CDD" id="cd03431">
    <property type="entry name" value="NUDIX_DNA_Glycosylase_C-MutY"/>
    <property type="match status" value="1"/>
</dbReference>
<dbReference type="PROSITE" id="PS00764">
    <property type="entry name" value="ENDONUCLEASE_III_1"/>
    <property type="match status" value="1"/>
</dbReference>
<name>A0A0M4LR27_9GAMM</name>
<dbReference type="GO" id="GO:0034039">
    <property type="term" value="F:8-oxo-7,8-dihydroguanine DNA N-glycosylase activity"/>
    <property type="evidence" value="ECO:0007669"/>
    <property type="project" value="TreeGrafter"/>
</dbReference>
<dbReference type="InterPro" id="IPR004035">
    <property type="entry name" value="Endouclease-III_FeS-bd_BS"/>
</dbReference>
<keyword evidence="6" id="KW-0004">4Fe-4S</keyword>
<evidence type="ECO:0000256" key="6">
    <source>
        <dbReference type="ARBA" id="ARBA00022485"/>
    </source>
</evidence>
<dbReference type="InterPro" id="IPR044298">
    <property type="entry name" value="MIG/MutY"/>
</dbReference>
<dbReference type="Gene3D" id="3.90.79.10">
    <property type="entry name" value="Nucleoside Triphosphate Pyrophosphohydrolase"/>
    <property type="match status" value="1"/>
</dbReference>
<dbReference type="Gene3D" id="1.10.340.30">
    <property type="entry name" value="Hypothetical protein, domain 2"/>
    <property type="match status" value="1"/>
</dbReference>
<dbReference type="GO" id="GO:0035485">
    <property type="term" value="F:adenine/guanine mispair binding"/>
    <property type="evidence" value="ECO:0007669"/>
    <property type="project" value="TreeGrafter"/>
</dbReference>
<evidence type="ECO:0000256" key="10">
    <source>
        <dbReference type="ARBA" id="ARBA00023004"/>
    </source>
</evidence>
<organism evidence="16 17">
    <name type="scientific">Candidatus Pseudothioglobus singularis PS1</name>
    <dbReference type="NCBI Taxonomy" id="1125411"/>
    <lineage>
        <taxon>Bacteria</taxon>
        <taxon>Pseudomonadati</taxon>
        <taxon>Pseudomonadota</taxon>
        <taxon>Gammaproteobacteria</taxon>
        <taxon>Candidatus Pseudothioglobaceae</taxon>
        <taxon>Candidatus Pseudothioglobus</taxon>
    </lineage>
</organism>
<evidence type="ECO:0000256" key="3">
    <source>
        <dbReference type="ARBA" id="ARBA00008343"/>
    </source>
</evidence>
<comment type="cofactor">
    <cofactor evidence="14">
        <name>[4Fe-4S] cluster</name>
        <dbReference type="ChEBI" id="CHEBI:49883"/>
    </cofactor>
    <text evidence="14">Binds 1 [4Fe-4S] cluster.</text>
</comment>
<dbReference type="EMBL" id="CP006911">
    <property type="protein sequence ID" value="ALE02572.1"/>
    <property type="molecule type" value="Genomic_DNA"/>
</dbReference>
<dbReference type="InterPro" id="IPR005760">
    <property type="entry name" value="A/G_AdeGlyc_MutY"/>
</dbReference>
<comment type="catalytic activity">
    <reaction evidence="1 14">
        <text>Hydrolyzes free adenine bases from 7,8-dihydro-8-oxoguanine:adenine mismatched double-stranded DNA, leaving an apurinic site.</text>
        <dbReference type="EC" id="3.2.2.31"/>
    </reaction>
</comment>
<evidence type="ECO:0000256" key="13">
    <source>
        <dbReference type="ARBA" id="ARBA00023295"/>
    </source>
</evidence>
<keyword evidence="11" id="KW-0411">Iron-sulfur</keyword>
<keyword evidence="8 14" id="KW-0227">DNA damage</keyword>
<evidence type="ECO:0000256" key="5">
    <source>
        <dbReference type="ARBA" id="ARBA00022023"/>
    </source>
</evidence>
<dbReference type="GO" id="GO:0006284">
    <property type="term" value="P:base-excision repair"/>
    <property type="evidence" value="ECO:0007669"/>
    <property type="project" value="UniProtKB-UniRule"/>
</dbReference>
<dbReference type="Pfam" id="PF14815">
    <property type="entry name" value="NUDIX_4"/>
    <property type="match status" value="1"/>
</dbReference>
<dbReference type="STRING" id="1125411.W908_08690"/>
<dbReference type="PATRIC" id="fig|1125411.7.peg.1706"/>
<dbReference type="RefSeq" id="WP_053820748.1">
    <property type="nucleotide sequence ID" value="NZ_CP006911.1"/>
</dbReference>
<dbReference type="InterPro" id="IPR011257">
    <property type="entry name" value="DNA_glycosylase"/>
</dbReference>
<keyword evidence="12" id="KW-0234">DNA repair</keyword>
<dbReference type="PANTHER" id="PTHR42944">
    <property type="entry name" value="ADENINE DNA GLYCOSYLASE"/>
    <property type="match status" value="1"/>
</dbReference>
<evidence type="ECO:0000256" key="12">
    <source>
        <dbReference type="ARBA" id="ARBA00023204"/>
    </source>
</evidence>
<evidence type="ECO:0000256" key="14">
    <source>
        <dbReference type="RuleBase" id="RU365096"/>
    </source>
</evidence>
<evidence type="ECO:0000256" key="11">
    <source>
        <dbReference type="ARBA" id="ARBA00023014"/>
    </source>
</evidence>
<evidence type="ECO:0000256" key="9">
    <source>
        <dbReference type="ARBA" id="ARBA00022801"/>
    </source>
</evidence>
<dbReference type="SMART" id="SM00525">
    <property type="entry name" value="FES"/>
    <property type="match status" value="1"/>
</dbReference>
<comment type="similarity">
    <text evidence="3 14">Belongs to the Nth/MutY family.</text>
</comment>
<keyword evidence="17" id="KW-1185">Reference proteome</keyword>
<protein>
    <recommendedName>
        <fullName evidence="5 14">Adenine DNA glycosylase</fullName>
        <ecNumber evidence="4 14">3.2.2.31</ecNumber>
    </recommendedName>
</protein>
<feature type="domain" description="HhH-GPD" evidence="15">
    <location>
        <begin position="38"/>
        <end position="189"/>
    </location>
</feature>
<dbReference type="InterPro" id="IPR029119">
    <property type="entry name" value="MutY_C"/>
</dbReference>
<dbReference type="PROSITE" id="PS01155">
    <property type="entry name" value="ENDONUCLEASE_III_2"/>
    <property type="match status" value="1"/>
</dbReference>
<dbReference type="GO" id="GO:0006298">
    <property type="term" value="P:mismatch repair"/>
    <property type="evidence" value="ECO:0007669"/>
    <property type="project" value="TreeGrafter"/>
</dbReference>
<keyword evidence="10 14" id="KW-0408">Iron</keyword>
<dbReference type="AlphaFoldDB" id="A0A0M4LR27"/>
<dbReference type="InterPro" id="IPR000445">
    <property type="entry name" value="HhH_motif"/>
</dbReference>
<dbReference type="GO" id="GO:0051539">
    <property type="term" value="F:4 iron, 4 sulfur cluster binding"/>
    <property type="evidence" value="ECO:0007669"/>
    <property type="project" value="UniProtKB-UniRule"/>
</dbReference>
<evidence type="ECO:0000259" key="15">
    <source>
        <dbReference type="SMART" id="SM00478"/>
    </source>
</evidence>
<accession>A0A0M4LR27</accession>
<evidence type="ECO:0000256" key="1">
    <source>
        <dbReference type="ARBA" id="ARBA00000843"/>
    </source>
</evidence>
<dbReference type="InterPro" id="IPR015797">
    <property type="entry name" value="NUDIX_hydrolase-like_dom_sf"/>
</dbReference>
<gene>
    <name evidence="16" type="ORF">W908_08690</name>
</gene>
<dbReference type="FunFam" id="1.10.340.30:FF:000002">
    <property type="entry name" value="Adenine DNA glycosylase"/>
    <property type="match status" value="1"/>
</dbReference>
<keyword evidence="9" id="KW-0378">Hydrolase</keyword>
<sequence length="338" mass="37890">MTELASDILHWFKLNGRKNLPWQSTPPNIYHIWLSEIMLQQTQVITVIDYFNKFIICFPDLTALANAKEDEVMSNWAGLGYYSRARNLHKTAKIIASNHKGVFPKKYDEIVALPGIGPSTAGAILSLGSGLSTPILDGNVKRTLSRYHKVEGHYSLSKVMEELWRLAKHHTPQTKNAEYTQAIMDIGATICKPKNPLCGNCPIASHCGACLSKEQGIYPNKKPKKDKLPEKTITFLIFKNESHEVFLKKRPGRGIWGGLWSFVECDDNTEAIDLAIRQHNDSAKIIRRLSKFKHTFTHFNLWINPILVDSPGGLANYYDAGSLALGTPAPVKKILQAL</sequence>
<dbReference type="GO" id="GO:0000701">
    <property type="term" value="F:purine-specific mismatch base pair DNA N-glycosylase activity"/>
    <property type="evidence" value="ECO:0007669"/>
    <property type="project" value="UniProtKB-EC"/>
</dbReference>
<dbReference type="GO" id="GO:0032357">
    <property type="term" value="F:oxidized purine DNA binding"/>
    <property type="evidence" value="ECO:0007669"/>
    <property type="project" value="TreeGrafter"/>
</dbReference>
<keyword evidence="13 14" id="KW-0326">Glycosidase</keyword>
<dbReference type="SUPFAM" id="SSF55811">
    <property type="entry name" value="Nudix"/>
    <property type="match status" value="1"/>
</dbReference>
<dbReference type="KEGG" id="tsn:W908_08690"/>
<dbReference type="Proteomes" id="UP000068905">
    <property type="component" value="Chromosome"/>
</dbReference>
<dbReference type="InterPro" id="IPR023170">
    <property type="entry name" value="HhH_base_excis_C"/>
</dbReference>